<accession>A0A0A9EDE6</accession>
<name>A0A0A9EDE6_ARUDO</name>
<reference evidence="1" key="1">
    <citation type="submission" date="2014-09" db="EMBL/GenBank/DDBJ databases">
        <authorList>
            <person name="Magalhaes I.L.F."/>
            <person name="Oliveira U."/>
            <person name="Santos F.R."/>
            <person name="Vidigal T.H.D.A."/>
            <person name="Brescovit A.D."/>
            <person name="Santos A.J."/>
        </authorList>
    </citation>
    <scope>NUCLEOTIDE SEQUENCE</scope>
    <source>
        <tissue evidence="1">Shoot tissue taken approximately 20 cm above the soil surface</tissue>
    </source>
</reference>
<evidence type="ECO:0000313" key="1">
    <source>
        <dbReference type="EMBL" id="JAD95905.1"/>
    </source>
</evidence>
<proteinExistence type="predicted"/>
<sequence>MYLQIVQTHDIHHKMESHFISSMITTSNNVTRIAETKPHILLVSFSPSSKVKSTKTGQHQIMSLE</sequence>
<dbReference type="AlphaFoldDB" id="A0A0A9EDE6"/>
<protein>
    <submittedName>
        <fullName evidence="1">Uncharacterized protein</fullName>
    </submittedName>
</protein>
<organism evidence="1">
    <name type="scientific">Arundo donax</name>
    <name type="common">Giant reed</name>
    <name type="synonym">Donax arundinaceus</name>
    <dbReference type="NCBI Taxonomy" id="35708"/>
    <lineage>
        <taxon>Eukaryota</taxon>
        <taxon>Viridiplantae</taxon>
        <taxon>Streptophyta</taxon>
        <taxon>Embryophyta</taxon>
        <taxon>Tracheophyta</taxon>
        <taxon>Spermatophyta</taxon>
        <taxon>Magnoliopsida</taxon>
        <taxon>Liliopsida</taxon>
        <taxon>Poales</taxon>
        <taxon>Poaceae</taxon>
        <taxon>PACMAD clade</taxon>
        <taxon>Arundinoideae</taxon>
        <taxon>Arundineae</taxon>
        <taxon>Arundo</taxon>
    </lineage>
</organism>
<dbReference type="EMBL" id="GBRH01201990">
    <property type="protein sequence ID" value="JAD95905.1"/>
    <property type="molecule type" value="Transcribed_RNA"/>
</dbReference>
<reference evidence="1" key="2">
    <citation type="journal article" date="2015" name="Data Brief">
        <title>Shoot transcriptome of the giant reed, Arundo donax.</title>
        <authorList>
            <person name="Barrero R.A."/>
            <person name="Guerrero F.D."/>
            <person name="Moolhuijzen P."/>
            <person name="Goolsby J.A."/>
            <person name="Tidwell J."/>
            <person name="Bellgard S.E."/>
            <person name="Bellgard M.I."/>
        </authorList>
    </citation>
    <scope>NUCLEOTIDE SEQUENCE</scope>
    <source>
        <tissue evidence="1">Shoot tissue taken approximately 20 cm above the soil surface</tissue>
    </source>
</reference>